<dbReference type="EMBL" id="JAAGLU010000025">
    <property type="protein sequence ID" value="NEC89626.1"/>
    <property type="molecule type" value="Genomic_DNA"/>
</dbReference>
<organism evidence="3">
    <name type="scientific">Streptomyces sp. SID12501</name>
    <dbReference type="NCBI Taxonomy" id="2706042"/>
    <lineage>
        <taxon>Bacteria</taxon>
        <taxon>Bacillati</taxon>
        <taxon>Actinomycetota</taxon>
        <taxon>Actinomycetes</taxon>
        <taxon>Kitasatosporales</taxon>
        <taxon>Streptomycetaceae</taxon>
        <taxon>Streptomyces</taxon>
    </lineage>
</organism>
<evidence type="ECO:0000313" key="3">
    <source>
        <dbReference type="EMBL" id="NEC89626.1"/>
    </source>
</evidence>
<feature type="coiled-coil region" evidence="1">
    <location>
        <begin position="100"/>
        <end position="127"/>
    </location>
</feature>
<reference evidence="3" key="1">
    <citation type="submission" date="2020-01" db="EMBL/GenBank/DDBJ databases">
        <title>Insect and environment-associated Actinomycetes.</title>
        <authorList>
            <person name="Currrie C."/>
            <person name="Chevrette M."/>
            <person name="Carlson C."/>
            <person name="Stubbendieck R."/>
            <person name="Wendt-Pienkowski E."/>
        </authorList>
    </citation>
    <scope>NUCLEOTIDE SEQUENCE</scope>
    <source>
        <strain evidence="3">SID12501</strain>
    </source>
</reference>
<evidence type="ECO:0000256" key="1">
    <source>
        <dbReference type="SAM" id="Coils"/>
    </source>
</evidence>
<evidence type="ECO:0000256" key="2">
    <source>
        <dbReference type="SAM" id="MobiDB-lite"/>
    </source>
</evidence>
<feature type="coiled-coil region" evidence="1">
    <location>
        <begin position="213"/>
        <end position="265"/>
    </location>
</feature>
<accession>A0A6B3BZI5</accession>
<proteinExistence type="predicted"/>
<dbReference type="AlphaFoldDB" id="A0A6B3BZI5"/>
<name>A0A6B3BZI5_9ACTN</name>
<protein>
    <submittedName>
        <fullName evidence="3">Cellulose-binding protein</fullName>
    </submittedName>
</protein>
<keyword evidence="1" id="KW-0175">Coiled coil</keyword>
<dbReference type="RefSeq" id="WP_164318712.1">
    <property type="nucleotide sequence ID" value="NZ_JAAGLU010000025.1"/>
</dbReference>
<sequence>MSSAATSHGFVAGFGAGRGRGYRPDQVDAYAAALSAGRDSAWERAARLTVLARDMEAESGRLKEAVARLAPQTYESLGERARRLWELGVEEAGAVRERGRGEVRQLIEAAEVRADALREAADAAAETVRGEAEERARHRLLAARAEADEIRIGARREVKEGRGEALAALREMRLRTSGLLAEQEKEYAERWAEQERLAAEREVALETRHMERVTAAEAALSEAKRDFAEAEESVRRSDDDARVRAAELLTEARAQEDRIARETERVLREHGEEWDDVQAHMDHVRSSLTTLTGRAAAAE</sequence>
<feature type="region of interest" description="Disordered" evidence="2">
    <location>
        <begin position="1"/>
        <end position="22"/>
    </location>
</feature>
<gene>
    <name evidence="3" type="ORF">G3I71_28285</name>
</gene>
<comment type="caution">
    <text evidence="3">The sequence shown here is derived from an EMBL/GenBank/DDBJ whole genome shotgun (WGS) entry which is preliminary data.</text>
</comment>